<gene>
    <name evidence="1" type="ORF">B296_00055712</name>
</gene>
<proteinExistence type="predicted"/>
<dbReference type="EMBL" id="AMZH03020406">
    <property type="protein sequence ID" value="RRT39195.1"/>
    <property type="molecule type" value="Genomic_DNA"/>
</dbReference>
<protein>
    <submittedName>
        <fullName evidence="1">Uncharacterized protein</fullName>
    </submittedName>
</protein>
<dbReference type="AlphaFoldDB" id="A0A426XI87"/>
<evidence type="ECO:0000313" key="1">
    <source>
        <dbReference type="EMBL" id="RRT39195.1"/>
    </source>
</evidence>
<comment type="caution">
    <text evidence="1">The sequence shown here is derived from an EMBL/GenBank/DDBJ whole genome shotgun (WGS) entry which is preliminary data.</text>
</comment>
<accession>A0A426XI87</accession>
<evidence type="ECO:0000313" key="2">
    <source>
        <dbReference type="Proteomes" id="UP000287651"/>
    </source>
</evidence>
<sequence>MSPVACCQGRCWLVGPSRRLCHVASRLLSGALLVGRPVMLVLPCRQSLTVVALLAADHTRLVPRQQRKHRFPPAARVPQAEARSITEGDKIYLAKYRVTSSAATPG</sequence>
<name>A0A426XI87_ENSVE</name>
<organism evidence="1 2">
    <name type="scientific">Ensete ventricosum</name>
    <name type="common">Abyssinian banana</name>
    <name type="synonym">Musa ensete</name>
    <dbReference type="NCBI Taxonomy" id="4639"/>
    <lineage>
        <taxon>Eukaryota</taxon>
        <taxon>Viridiplantae</taxon>
        <taxon>Streptophyta</taxon>
        <taxon>Embryophyta</taxon>
        <taxon>Tracheophyta</taxon>
        <taxon>Spermatophyta</taxon>
        <taxon>Magnoliopsida</taxon>
        <taxon>Liliopsida</taxon>
        <taxon>Zingiberales</taxon>
        <taxon>Musaceae</taxon>
        <taxon>Ensete</taxon>
    </lineage>
</organism>
<dbReference type="Proteomes" id="UP000287651">
    <property type="component" value="Unassembled WGS sequence"/>
</dbReference>
<reference evidence="1 2" key="1">
    <citation type="journal article" date="2014" name="Agronomy (Basel)">
        <title>A Draft Genome Sequence for Ensete ventricosum, the Drought-Tolerant Tree Against Hunger.</title>
        <authorList>
            <person name="Harrison J."/>
            <person name="Moore K.A."/>
            <person name="Paszkiewicz K."/>
            <person name="Jones T."/>
            <person name="Grant M."/>
            <person name="Ambacheew D."/>
            <person name="Muzemil S."/>
            <person name="Studholme D.J."/>
        </authorList>
    </citation>
    <scope>NUCLEOTIDE SEQUENCE [LARGE SCALE GENOMIC DNA]</scope>
</reference>